<evidence type="ECO:0000256" key="1">
    <source>
        <dbReference type="SAM" id="SignalP"/>
    </source>
</evidence>
<dbReference type="RefSeq" id="WP_141894215.1">
    <property type="nucleotide sequence ID" value="NZ_BAABLH010000005.1"/>
</dbReference>
<dbReference type="Proteomes" id="UP000320235">
    <property type="component" value="Unassembled WGS sequence"/>
</dbReference>
<reference evidence="2 3" key="1">
    <citation type="submission" date="2019-06" db="EMBL/GenBank/DDBJ databases">
        <title>Sequencing the genomes of 1000 actinobacteria strains.</title>
        <authorList>
            <person name="Klenk H.-P."/>
        </authorList>
    </citation>
    <scope>NUCLEOTIDE SEQUENCE [LARGE SCALE GENOMIC DNA]</scope>
    <source>
        <strain evidence="2 3">DSM 105492</strain>
    </source>
</reference>
<name>A0A543F254_9MICO</name>
<keyword evidence="3" id="KW-1185">Reference proteome</keyword>
<comment type="caution">
    <text evidence="2">The sequence shown here is derived from an EMBL/GenBank/DDBJ whole genome shotgun (WGS) entry which is preliminary data.</text>
</comment>
<sequence>MKKRTIITGALVAAAGLVAVGGVAAVGGAFTNPEAGPLPEGVTVVTQKVYDEAFAKFEACMKEGGAALAGTRVVGGVYEFSYLADAEPVYDKCYVDFAPVDYQWQIAHSYDSETFIRYRECLTEIGVEPGKDADTVLAQIEESSLDVQKCFEPAANG</sequence>
<dbReference type="AlphaFoldDB" id="A0A543F254"/>
<feature type="signal peptide" evidence="1">
    <location>
        <begin position="1"/>
        <end position="24"/>
    </location>
</feature>
<organism evidence="2 3">
    <name type="scientific">Microbacterium kyungheense</name>
    <dbReference type="NCBI Taxonomy" id="1263636"/>
    <lineage>
        <taxon>Bacteria</taxon>
        <taxon>Bacillati</taxon>
        <taxon>Actinomycetota</taxon>
        <taxon>Actinomycetes</taxon>
        <taxon>Micrococcales</taxon>
        <taxon>Microbacteriaceae</taxon>
        <taxon>Microbacterium</taxon>
    </lineage>
</organism>
<dbReference type="OrthoDB" id="5069057at2"/>
<accession>A0A543F254</accession>
<protein>
    <submittedName>
        <fullName evidence="2">Uncharacterized protein</fullName>
    </submittedName>
</protein>
<gene>
    <name evidence="2" type="ORF">FB391_1959</name>
</gene>
<evidence type="ECO:0000313" key="2">
    <source>
        <dbReference type="EMBL" id="TQM27924.1"/>
    </source>
</evidence>
<keyword evidence="1" id="KW-0732">Signal</keyword>
<proteinExistence type="predicted"/>
<evidence type="ECO:0000313" key="3">
    <source>
        <dbReference type="Proteomes" id="UP000320235"/>
    </source>
</evidence>
<feature type="chain" id="PRO_5021796563" evidence="1">
    <location>
        <begin position="25"/>
        <end position="157"/>
    </location>
</feature>
<dbReference type="EMBL" id="VFPE01000002">
    <property type="protein sequence ID" value="TQM27924.1"/>
    <property type="molecule type" value="Genomic_DNA"/>
</dbReference>